<feature type="chain" id="PRO_5023852036" description="Fibronectin type-III domain-containing protein" evidence="3">
    <location>
        <begin position="21"/>
        <end position="594"/>
    </location>
</feature>
<keyword evidence="3" id="KW-0732">Signal</keyword>
<proteinExistence type="predicted"/>
<feature type="domain" description="Fibronectin type-III" evidence="4">
    <location>
        <begin position="23"/>
        <end position="98"/>
    </location>
</feature>
<dbReference type="Proteomes" id="UP000327493">
    <property type="component" value="Chromosome 6"/>
</dbReference>
<feature type="region of interest" description="Disordered" evidence="1">
    <location>
        <begin position="370"/>
        <end position="418"/>
    </location>
</feature>
<dbReference type="SUPFAM" id="SSF49265">
    <property type="entry name" value="Fibronectin type III"/>
    <property type="match status" value="1"/>
</dbReference>
<dbReference type="InterPro" id="IPR013783">
    <property type="entry name" value="Ig-like_fold"/>
</dbReference>
<dbReference type="AlphaFoldDB" id="A0A5J5DES1"/>
<dbReference type="EMBL" id="VOFY01000006">
    <property type="protein sequence ID" value="KAA8591787.1"/>
    <property type="molecule type" value="Genomic_DNA"/>
</dbReference>
<feature type="transmembrane region" description="Helical" evidence="2">
    <location>
        <begin position="229"/>
        <end position="255"/>
    </location>
</feature>
<keyword evidence="2" id="KW-1133">Transmembrane helix</keyword>
<evidence type="ECO:0000313" key="6">
    <source>
        <dbReference type="Proteomes" id="UP000327493"/>
    </source>
</evidence>
<dbReference type="InterPro" id="IPR036116">
    <property type="entry name" value="FN3_sf"/>
</dbReference>
<evidence type="ECO:0000313" key="5">
    <source>
        <dbReference type="EMBL" id="KAA8591787.1"/>
    </source>
</evidence>
<dbReference type="InterPro" id="IPR050650">
    <property type="entry name" value="Type-II_Cytokine-TF_Rcpt"/>
</dbReference>
<feature type="compositionally biased region" description="Polar residues" evidence="1">
    <location>
        <begin position="370"/>
        <end position="388"/>
    </location>
</feature>
<dbReference type="OrthoDB" id="9908819at2759"/>
<accession>A0A5J5DES1</accession>
<evidence type="ECO:0000256" key="2">
    <source>
        <dbReference type="SAM" id="Phobius"/>
    </source>
</evidence>
<keyword evidence="6" id="KW-1185">Reference proteome</keyword>
<organism evidence="5 6">
    <name type="scientific">Etheostoma spectabile</name>
    <name type="common">orangethroat darter</name>
    <dbReference type="NCBI Taxonomy" id="54343"/>
    <lineage>
        <taxon>Eukaryota</taxon>
        <taxon>Metazoa</taxon>
        <taxon>Chordata</taxon>
        <taxon>Craniata</taxon>
        <taxon>Vertebrata</taxon>
        <taxon>Euteleostomi</taxon>
        <taxon>Actinopterygii</taxon>
        <taxon>Neopterygii</taxon>
        <taxon>Teleostei</taxon>
        <taxon>Neoteleostei</taxon>
        <taxon>Acanthomorphata</taxon>
        <taxon>Eupercaria</taxon>
        <taxon>Perciformes</taxon>
        <taxon>Percoidei</taxon>
        <taxon>Percidae</taxon>
        <taxon>Etheostomatinae</taxon>
        <taxon>Etheostoma</taxon>
    </lineage>
</organism>
<reference evidence="5 6" key="1">
    <citation type="submission" date="2019-08" db="EMBL/GenBank/DDBJ databases">
        <title>A chromosome-level genome assembly, high-density linkage maps, and genome scans reveal the genomic architecture of hybrid incompatibilities underlying speciation via character displacement in darters (Percidae: Etheostominae).</title>
        <authorList>
            <person name="Moran R.L."/>
            <person name="Catchen J.M."/>
            <person name="Fuller R.C."/>
        </authorList>
    </citation>
    <scope>NUCLEOTIDE SEQUENCE [LARGE SCALE GENOMIC DNA]</scope>
    <source>
        <strain evidence="5">EspeVRDwgs_2016</strain>
        <tissue evidence="5">Muscle</tissue>
    </source>
</reference>
<dbReference type="PANTHER" id="PTHR20859">
    <property type="entry name" value="INTERFERON/INTERLEUKIN RECEPTOR"/>
    <property type="match status" value="1"/>
</dbReference>
<dbReference type="Gene3D" id="2.60.40.10">
    <property type="entry name" value="Immunoglobulins"/>
    <property type="match status" value="1"/>
</dbReference>
<dbReference type="Pfam" id="PF01108">
    <property type="entry name" value="Tissue_fac"/>
    <property type="match status" value="1"/>
</dbReference>
<evidence type="ECO:0000256" key="1">
    <source>
        <dbReference type="SAM" id="MobiDB-lite"/>
    </source>
</evidence>
<comment type="caution">
    <text evidence="5">The sequence shown here is derived from an EMBL/GenBank/DDBJ whole genome shotgun (WGS) entry which is preliminary data.</text>
</comment>
<gene>
    <name evidence="5" type="ORF">FQN60_017161</name>
</gene>
<feature type="signal peptide" evidence="3">
    <location>
        <begin position="1"/>
        <end position="20"/>
    </location>
</feature>
<dbReference type="InterPro" id="IPR003961">
    <property type="entry name" value="FN3_dom"/>
</dbReference>
<protein>
    <recommendedName>
        <fullName evidence="4">Fibronectin type-III domain-containing protein</fullName>
    </recommendedName>
</protein>
<evidence type="ECO:0000256" key="3">
    <source>
        <dbReference type="SAM" id="SignalP"/>
    </source>
</evidence>
<keyword evidence="2" id="KW-0472">Membrane</keyword>
<keyword evidence="2" id="KW-0812">Transmembrane</keyword>
<evidence type="ECO:0000259" key="4">
    <source>
        <dbReference type="Pfam" id="PF01108"/>
    </source>
</evidence>
<dbReference type="GO" id="GO:0005886">
    <property type="term" value="C:plasma membrane"/>
    <property type="evidence" value="ECO:0007669"/>
    <property type="project" value="TreeGrafter"/>
</dbReference>
<name>A0A5J5DES1_9PERO</name>
<dbReference type="PANTHER" id="PTHR20859:SF53">
    <property type="entry name" value="INTERLEUKIN-22 RECEPTOR SUBUNIT ALPHA-1"/>
    <property type="match status" value="1"/>
</dbReference>
<sequence>MRSMGVSIFFLSCYVYLSSGNGKVRFVSRNFYNILQWDPVKHASPGEEVLYSIHYWSDAKEEVKQIKEECQNITSLSCNLTAETPSVPDVHYWAHVYSNGSLLYRTNRFKPIAETILGPPILSTYTTVSSLHVHVTLPLGPKGVSVADIISSSKNGPSKTVIVYTLHITYPKWAAQVNKTTTGQFIINLKNNQTKYCGYVVYQPTSEWGRPSSENASFCVTLPHDPLMLLPWVLASAAILTAIIIMAVVCMCNYVKGGMEKSMPQLLITSSTQPKVLQSIEGNLIISKPEVCVPHDKTVYTTIRVKPNMPSIGSGGYSPQDIHLLCSTGSSVDTSAHSGTANPEDTSAQSSEIYSVVAVHVPAEQNEDFQQATNGNRETSNLPLSCSGESCDKGGASPNLTSNGVQPLPDLEPYENNPTRPLLLQTVRDTNGQLVLPLHPLQLQSSTDDTVSLLNPERKPLLSDLIDSKKDGPLLASLQSCDSSEWSDSGCDDSAVYSPTQPYSNNHFFQTQPVAPYFHQECQNTPPDNAIFKSGYKENWMPVSQDRCEYRKTNYPWTCTGPRKEEVGEEDEDRGGEQILQGWMVQIQEQFSSL</sequence>
<dbReference type="GO" id="GO:0004896">
    <property type="term" value="F:cytokine receptor activity"/>
    <property type="evidence" value="ECO:0007669"/>
    <property type="project" value="TreeGrafter"/>
</dbReference>